<evidence type="ECO:0000256" key="1">
    <source>
        <dbReference type="SAM" id="Coils"/>
    </source>
</evidence>
<feature type="region of interest" description="Disordered" evidence="2">
    <location>
        <begin position="637"/>
        <end position="659"/>
    </location>
</feature>
<sequence length="946" mass="108630">MSRDINTSTEFDNTSGECDAALTPKELISKEWYKDPPQRYTGELLYNNLHGHGFYFIGTKDKIFYDGLFYANKLEGYSQVFYCDGSNFQGLFKENKRFGPGIFTYPDNKQDVGLWSGYTLASLAVDVEPNVIPKLAHSMAGKLKLLKYRYAYEYQDGYLVPVCPVKEDFANDMLKSLGANENILNDSYKLYNLGVDNRNNLFFNKSVFDEQFYHKPDCSIDIILTDEEIEEQNNVINEEEAEEEKSCDISYDLKRIQQINEELKIVKTKLEEIKVIKNNIQVRVEYCRNCCYMGGIEENYENEDDVTNVAQEDDVTHVSQQELDISRRGKQEDDDTRSYMTIDYDRDIQYTTTPTEFGDEYVASAIKEYFKDRCTCDEEMQIDDLNILEQQLEEVTKDELFYETIYKNLQDKLDAHKIKTEENNSTDVKTKKVVVNDLLAWNNEELSMSMLKHRAHERNCIDFLIECCKGEVRNLLENIRKHNINVNVCDARGNSAVFFAVANCRSHIVSTLVNFGAKLDQVNGEGLTPLTLSFLSYLALKNDVMSWEKCFLPDTNLPPQEEREVRKWYPNRSLLTLSSRSDSISLVEAIKNLPDSKDKFDKKGKTPLKPGINLEENYLFSTAYPIYVEPKKKAGDKSNKKVHMVEADSEPEKRKEEDENKHLLEKTIGVLLDCGANPNFGEVPLPPLLLSVFAKNADLVRRLLEADADPNITTDEQLTGLHVIASLKFCQENVDIAEVLLEYYCDPNLKCSPCHWHEQKIKILGKNVKPGDYEDYGKNPLHLLCLRRDFPLDNCQYFEQLAGLFLENNIYINDKYLGHTPLSLAVLVGNMTLAERLLNESNVDPYLPLGYNMGNILTLYILKRYEDVLPLEKSKQMLKFLVDSSVNPLRTVGECENAIGFMEKEHEIIKVVEKGKKNKGKDKKSNKGSKGSKKESKKGTKKRGKK</sequence>
<comment type="caution">
    <text evidence="3">The sequence shown here is derived from an EMBL/GenBank/DDBJ whole genome shotgun (WGS) entry which is preliminary data.</text>
</comment>
<evidence type="ECO:0000313" key="3">
    <source>
        <dbReference type="EMBL" id="KAJ8972040.1"/>
    </source>
</evidence>
<proteinExistence type="predicted"/>
<dbReference type="InterPro" id="IPR036770">
    <property type="entry name" value="Ankyrin_rpt-contain_sf"/>
</dbReference>
<dbReference type="SUPFAM" id="SSF48403">
    <property type="entry name" value="Ankyrin repeat"/>
    <property type="match status" value="1"/>
</dbReference>
<dbReference type="EMBL" id="JANEYF010000128">
    <property type="protein sequence ID" value="KAJ8972040.1"/>
    <property type="molecule type" value="Genomic_DNA"/>
</dbReference>
<keyword evidence="1" id="KW-0175">Coiled coil</keyword>
<dbReference type="InterPro" id="IPR002110">
    <property type="entry name" value="Ankyrin_rpt"/>
</dbReference>
<dbReference type="PANTHER" id="PTHR15897">
    <property type="entry name" value="ANKYRIN REPEAT AND MYND DOMAIN PROTEIN 1"/>
    <property type="match status" value="1"/>
</dbReference>
<reference evidence="3" key="1">
    <citation type="journal article" date="2023" name="Insect Mol. Biol.">
        <title>Genome sequencing provides insights into the evolution of gene families encoding plant cell wall-degrading enzymes in longhorned beetles.</title>
        <authorList>
            <person name="Shin N.R."/>
            <person name="Okamura Y."/>
            <person name="Kirsch R."/>
            <person name="Pauchet Y."/>
        </authorList>
    </citation>
    <scope>NUCLEOTIDE SEQUENCE</scope>
    <source>
        <strain evidence="3">RBIC_L_NR</strain>
    </source>
</reference>
<feature type="compositionally biased region" description="Basic residues" evidence="2">
    <location>
        <begin position="916"/>
        <end position="931"/>
    </location>
</feature>
<feature type="non-terminal residue" evidence="3">
    <location>
        <position position="946"/>
    </location>
</feature>
<feature type="coiled-coil region" evidence="1">
    <location>
        <begin position="222"/>
        <end position="276"/>
    </location>
</feature>
<dbReference type="Gene3D" id="1.25.40.20">
    <property type="entry name" value="Ankyrin repeat-containing domain"/>
    <property type="match status" value="2"/>
</dbReference>
<dbReference type="SMART" id="SM00248">
    <property type="entry name" value="ANK"/>
    <property type="match status" value="6"/>
</dbReference>
<name>A0AAV8ZUW6_9CUCU</name>
<dbReference type="SUPFAM" id="SSF82185">
    <property type="entry name" value="Histone H3 K4-specific methyltransferase SET7/9 N-terminal domain"/>
    <property type="match status" value="1"/>
</dbReference>
<dbReference type="InterPro" id="IPR053064">
    <property type="entry name" value="Ankyrin-MYND_domain-protein"/>
</dbReference>
<evidence type="ECO:0000256" key="2">
    <source>
        <dbReference type="SAM" id="MobiDB-lite"/>
    </source>
</evidence>
<organism evidence="3 4">
    <name type="scientific">Rhamnusium bicolor</name>
    <dbReference type="NCBI Taxonomy" id="1586634"/>
    <lineage>
        <taxon>Eukaryota</taxon>
        <taxon>Metazoa</taxon>
        <taxon>Ecdysozoa</taxon>
        <taxon>Arthropoda</taxon>
        <taxon>Hexapoda</taxon>
        <taxon>Insecta</taxon>
        <taxon>Pterygota</taxon>
        <taxon>Neoptera</taxon>
        <taxon>Endopterygota</taxon>
        <taxon>Coleoptera</taxon>
        <taxon>Polyphaga</taxon>
        <taxon>Cucujiformia</taxon>
        <taxon>Chrysomeloidea</taxon>
        <taxon>Cerambycidae</taxon>
        <taxon>Lepturinae</taxon>
        <taxon>Rhagiini</taxon>
        <taxon>Rhamnusium</taxon>
    </lineage>
</organism>
<dbReference type="Proteomes" id="UP001162156">
    <property type="component" value="Unassembled WGS sequence"/>
</dbReference>
<gene>
    <name evidence="3" type="ORF">NQ314_000425</name>
</gene>
<evidence type="ECO:0000313" key="4">
    <source>
        <dbReference type="Proteomes" id="UP001162156"/>
    </source>
</evidence>
<accession>A0AAV8ZUW6</accession>
<keyword evidence="4" id="KW-1185">Reference proteome</keyword>
<protein>
    <submittedName>
        <fullName evidence="3">Uncharacterized protein</fullName>
    </submittedName>
</protein>
<feature type="region of interest" description="Disordered" evidence="2">
    <location>
        <begin position="912"/>
        <end position="946"/>
    </location>
</feature>
<dbReference type="PANTHER" id="PTHR15897:SF2">
    <property type="entry name" value="ANKYRIN REPEAT AND MYND DOMAIN-CONTAINING PROTEIN 1"/>
    <property type="match status" value="1"/>
</dbReference>
<dbReference type="AlphaFoldDB" id="A0AAV8ZUW6"/>